<dbReference type="Proteomes" id="UP000077755">
    <property type="component" value="Chromosome 5"/>
</dbReference>
<organism evidence="4 5">
    <name type="scientific">Daucus carota subsp. sativus</name>
    <name type="common">Carrot</name>
    <dbReference type="NCBI Taxonomy" id="79200"/>
    <lineage>
        <taxon>Eukaryota</taxon>
        <taxon>Viridiplantae</taxon>
        <taxon>Streptophyta</taxon>
        <taxon>Embryophyta</taxon>
        <taxon>Tracheophyta</taxon>
        <taxon>Spermatophyta</taxon>
        <taxon>Magnoliopsida</taxon>
        <taxon>eudicotyledons</taxon>
        <taxon>Gunneridae</taxon>
        <taxon>Pentapetalae</taxon>
        <taxon>asterids</taxon>
        <taxon>campanulids</taxon>
        <taxon>Apiales</taxon>
        <taxon>Apiaceae</taxon>
        <taxon>Apioideae</taxon>
        <taxon>Scandiceae</taxon>
        <taxon>Daucinae</taxon>
        <taxon>Daucus</taxon>
        <taxon>Daucus sect. Daucus</taxon>
    </lineage>
</organism>
<feature type="transmembrane region" description="Helical" evidence="3">
    <location>
        <begin position="602"/>
        <end position="631"/>
    </location>
</feature>
<evidence type="ECO:0000313" key="4">
    <source>
        <dbReference type="EMBL" id="WOH00039.1"/>
    </source>
</evidence>
<name>A0AAF0X4D5_DAUCS</name>
<dbReference type="Pfam" id="PF04842">
    <property type="entry name" value="DUF639"/>
    <property type="match status" value="1"/>
</dbReference>
<reference evidence="4" key="2">
    <citation type="submission" date="2022-03" db="EMBL/GenBank/DDBJ databases">
        <title>Draft title - Genomic analysis of global carrot germplasm unveils the trajectory of domestication and the origin of high carotenoid orange carrot.</title>
        <authorList>
            <person name="Iorizzo M."/>
            <person name="Ellison S."/>
            <person name="Senalik D."/>
            <person name="Macko-Podgorni A."/>
            <person name="Grzebelus D."/>
            <person name="Bostan H."/>
            <person name="Rolling W."/>
            <person name="Curaba J."/>
            <person name="Simon P."/>
        </authorList>
    </citation>
    <scope>NUCLEOTIDE SEQUENCE</scope>
    <source>
        <tissue evidence="4">Leaf</tissue>
    </source>
</reference>
<evidence type="ECO:0000313" key="5">
    <source>
        <dbReference type="Proteomes" id="UP000077755"/>
    </source>
</evidence>
<dbReference type="AlphaFoldDB" id="A0AAF0X4D5"/>
<keyword evidence="1" id="KW-0175">Coiled coil</keyword>
<evidence type="ECO:0000256" key="3">
    <source>
        <dbReference type="SAM" id="Phobius"/>
    </source>
</evidence>
<gene>
    <name evidence="4" type="ORF">DCAR_0519395</name>
</gene>
<feature type="coiled-coil region" evidence="1">
    <location>
        <begin position="421"/>
        <end position="451"/>
    </location>
</feature>
<keyword evidence="5" id="KW-1185">Reference proteome</keyword>
<keyword evidence="3" id="KW-0812">Transmembrane</keyword>
<protein>
    <recommendedName>
        <fullName evidence="6">DUF639 domain-containing protein</fullName>
    </recommendedName>
</protein>
<dbReference type="PANTHER" id="PTHR31860">
    <property type="entry name" value="HEAT-INDUCIBLE TRANSCRIPTION REPRESSOR (DUF639)-RELATED"/>
    <property type="match status" value="1"/>
</dbReference>
<feature type="compositionally biased region" description="Basic and acidic residues" evidence="2">
    <location>
        <begin position="90"/>
        <end position="109"/>
    </location>
</feature>
<accession>A0AAF0X4D5</accession>
<keyword evidence="3" id="KW-1133">Transmembrane helix</keyword>
<feature type="transmembrane region" description="Helical" evidence="3">
    <location>
        <begin position="505"/>
        <end position="533"/>
    </location>
</feature>
<keyword evidence="3" id="KW-0472">Membrane</keyword>
<dbReference type="EMBL" id="CP093347">
    <property type="protein sequence ID" value="WOH00039.1"/>
    <property type="molecule type" value="Genomic_DNA"/>
</dbReference>
<dbReference type="PANTHER" id="PTHR31860:SF5">
    <property type="entry name" value="ARGH (DUF639)"/>
    <property type="match status" value="1"/>
</dbReference>
<feature type="region of interest" description="Disordered" evidence="2">
    <location>
        <begin position="90"/>
        <end position="110"/>
    </location>
</feature>
<reference evidence="4" key="1">
    <citation type="journal article" date="2016" name="Nat. Genet.">
        <title>A high-quality carrot genome assembly provides new insights into carotenoid accumulation and asterid genome evolution.</title>
        <authorList>
            <person name="Iorizzo M."/>
            <person name="Ellison S."/>
            <person name="Senalik D."/>
            <person name="Zeng P."/>
            <person name="Satapoomin P."/>
            <person name="Huang J."/>
            <person name="Bowman M."/>
            <person name="Iovene M."/>
            <person name="Sanseverino W."/>
            <person name="Cavagnaro P."/>
            <person name="Yildiz M."/>
            <person name="Macko-Podgorni A."/>
            <person name="Moranska E."/>
            <person name="Grzebelus E."/>
            <person name="Grzebelus D."/>
            <person name="Ashrafi H."/>
            <person name="Zheng Z."/>
            <person name="Cheng S."/>
            <person name="Spooner D."/>
            <person name="Van Deynze A."/>
            <person name="Simon P."/>
        </authorList>
    </citation>
    <scope>NUCLEOTIDE SEQUENCE</scope>
    <source>
        <tissue evidence="4">Leaf</tissue>
    </source>
</reference>
<sequence length="678" mass="75475">MERKHLSAIANDVLLRCSQKLNISLTVLVEEFETTWTPESGDYSRKLVEFCCSRALIDMCCNIQEQISDGSFTRLSFDIMLAWENPSSTDQKEASFSENLAKEKEDEKVPTNLNQEDEDIPLFYSDLMPLLVDDGPSVGEGAFVWLATVVPIIADVVNAKFTFETLTATTLNRLHYPAYNVYLQEIDRCVKQLQRQDIPAGVKLADDEFILHVEGTASTSRVVRHIGGASWPGRLTLTNYALYFEASGVLAYEDALKLDLSKGTEKSVKPAATGPWGAPLFDKAIVYESPELEESIVLEFPEMTSSTRRDHWLAIVKEVLLLHLFLTKFQVGSPLEVWEMHARTILGIIRLHAAREMLRTSPPAPKSFLIFSLLEVLPKGDIVLEELAKCIMNVSGGHSCSASSILRNLNVSQASAPSMGNGEIAERIESLNRQAENLSSLESAIDQVREEAKESGIAKATVEGIKEEGVSESAAVLKELLKPISTALWPWFQKVIMWQKPETTILVIGITLLIIYKEWIGIAIAALLLWMVGKMIQARRNRMGEKYDKLVVCTASDKSAVESVVSAQHGLLTASEMLRLANISILKAWSIFFSKAPKHTDMVMMAMTGLAIFLAVVPFKFILMVLVLCLFTSTSKPKLPKRAQSVQGNKGSRRLKEWWDSIPVIPVEILNKLPEETT</sequence>
<evidence type="ECO:0000256" key="1">
    <source>
        <dbReference type="SAM" id="Coils"/>
    </source>
</evidence>
<evidence type="ECO:0000256" key="2">
    <source>
        <dbReference type="SAM" id="MobiDB-lite"/>
    </source>
</evidence>
<proteinExistence type="predicted"/>
<evidence type="ECO:0008006" key="6">
    <source>
        <dbReference type="Google" id="ProtNLM"/>
    </source>
</evidence>
<dbReference type="InterPro" id="IPR006927">
    <property type="entry name" value="DUF639"/>
</dbReference>